<evidence type="ECO:0000313" key="3">
    <source>
        <dbReference type="Proteomes" id="UP000676194"/>
    </source>
</evidence>
<gene>
    <name evidence="2" type="primary">amrB</name>
    <name evidence="2" type="ORF">KIH39_24965</name>
</gene>
<dbReference type="PANTHER" id="PTHR11060:SF0">
    <property type="entry name" value="PROTEIN MEMO1"/>
    <property type="match status" value="1"/>
</dbReference>
<keyword evidence="3" id="KW-1185">Reference proteome</keyword>
<dbReference type="RefSeq" id="WP_213496636.1">
    <property type="nucleotide sequence ID" value="NZ_CP074694.1"/>
</dbReference>
<evidence type="ECO:0000313" key="2">
    <source>
        <dbReference type="EMBL" id="QVL32048.1"/>
    </source>
</evidence>
<protein>
    <submittedName>
        <fullName evidence="2">AmmeMemoRadiSam system protein B</fullName>
    </submittedName>
</protein>
<name>A0A8E6EXW1_9BACT</name>
<dbReference type="KEGG" id="tsph:KIH39_24965"/>
<dbReference type="InterPro" id="IPR002737">
    <property type="entry name" value="MEMO1_fam"/>
</dbReference>
<sequence>MPERLKKPRFRPGLFITAQSLDYILEDQLRLSPTITLNALSFEFIRLFNGQRTLHEIHFQVTQNRSGYPSIEDLARLVSELDDCLYLDSRKFQELIFGPVRKPSCIGCYSEDPKIIASELNRLFTADGGPGLPGEWGSRVARDGEIQGLLVPHMDYGRGGTVYGWGYKELVERSRARLFLIIATSHYSGERFTLTRQNFATPLGVVETDQKLIDRLVELYGEGLFNDPIAHLPEHSIELEVLLLQHLIPEPIRIVPLLVGSYADCIEAGSTPESADDIQRMVRSLRKLAAEIQEPFCTIISGDLAHIGPKFDDPEPVNETVLAASRLQDRRILEAAEKADAQAYYRVIQQEQDRRRICGLPPTSLFLSALQPGQGQLLKYDQYVHPEGFESVSFAAMAFHSHRNL</sequence>
<comment type="similarity">
    <text evidence="1">Belongs to the MEMO1 family.</text>
</comment>
<dbReference type="EMBL" id="CP074694">
    <property type="protein sequence ID" value="QVL32048.1"/>
    <property type="molecule type" value="Genomic_DNA"/>
</dbReference>
<proteinExistence type="inferred from homology"/>
<dbReference type="PANTHER" id="PTHR11060">
    <property type="entry name" value="PROTEIN MEMO1"/>
    <property type="match status" value="1"/>
</dbReference>
<accession>A0A8E6EXW1</accession>
<dbReference type="Pfam" id="PF01875">
    <property type="entry name" value="Memo"/>
    <property type="match status" value="1"/>
</dbReference>
<dbReference type="Gene3D" id="3.40.830.10">
    <property type="entry name" value="LigB-like"/>
    <property type="match status" value="1"/>
</dbReference>
<evidence type="ECO:0000256" key="1">
    <source>
        <dbReference type="ARBA" id="ARBA00006315"/>
    </source>
</evidence>
<reference evidence="2" key="1">
    <citation type="submission" date="2021-05" db="EMBL/GenBank/DDBJ databases">
        <title>Complete genome sequence of the cellulolytic planctomycete Telmatocola sphagniphila SP2T and characterization of the first cellulase from planctomycetes.</title>
        <authorList>
            <person name="Rakitin A.L."/>
            <person name="Beletsky A.V."/>
            <person name="Naumoff D.G."/>
            <person name="Kulichevskaya I.S."/>
            <person name="Mardanov A.V."/>
            <person name="Ravin N.V."/>
            <person name="Dedysh S.N."/>
        </authorList>
    </citation>
    <scope>NUCLEOTIDE SEQUENCE</scope>
    <source>
        <strain evidence="2">SP2T</strain>
    </source>
</reference>
<dbReference type="CDD" id="cd07361">
    <property type="entry name" value="MEMO_like"/>
    <property type="match status" value="1"/>
</dbReference>
<dbReference type="Proteomes" id="UP000676194">
    <property type="component" value="Chromosome"/>
</dbReference>
<dbReference type="NCBIfam" id="TIGR04336">
    <property type="entry name" value="AmmeMemoSam_B"/>
    <property type="match status" value="1"/>
</dbReference>
<organism evidence="2 3">
    <name type="scientific">Telmatocola sphagniphila</name>
    <dbReference type="NCBI Taxonomy" id="1123043"/>
    <lineage>
        <taxon>Bacteria</taxon>
        <taxon>Pseudomonadati</taxon>
        <taxon>Planctomycetota</taxon>
        <taxon>Planctomycetia</taxon>
        <taxon>Gemmatales</taxon>
        <taxon>Gemmataceae</taxon>
    </lineage>
</organism>
<dbReference type="AlphaFoldDB" id="A0A8E6EXW1"/>